<evidence type="ECO:0000256" key="4">
    <source>
        <dbReference type="PIRNR" id="PIRNR016396"/>
    </source>
</evidence>
<dbReference type="PANTHER" id="PTHR12409">
    <property type="entry name" value="PREFOLDIN SUBUNIT 3"/>
    <property type="match status" value="1"/>
</dbReference>
<dbReference type="PANTHER" id="PTHR12409:SF0">
    <property type="entry name" value="PREFOLDIN SUBUNIT 3"/>
    <property type="match status" value="1"/>
</dbReference>
<comment type="similarity">
    <text evidence="1 4">Belongs to the prefoldin subunit alpha family.</text>
</comment>
<reference evidence="6" key="1">
    <citation type="submission" date="2020-05" db="EMBL/GenBank/DDBJ databases">
        <title>Phylogenomic resolution of chytrid fungi.</title>
        <authorList>
            <person name="Stajich J.E."/>
            <person name="Amses K."/>
            <person name="Simmons R."/>
            <person name="Seto K."/>
            <person name="Myers J."/>
            <person name="Bonds A."/>
            <person name="Quandt C.A."/>
            <person name="Barry K."/>
            <person name="Liu P."/>
            <person name="Grigoriev I."/>
            <person name="Longcore J.E."/>
            <person name="James T.Y."/>
        </authorList>
    </citation>
    <scope>NUCLEOTIDE SEQUENCE</scope>
    <source>
        <strain evidence="6">JEL0379</strain>
    </source>
</reference>
<evidence type="ECO:0000256" key="5">
    <source>
        <dbReference type="SAM" id="Coils"/>
    </source>
</evidence>
<comment type="function">
    <text evidence="4">Binds specifically to cytosolic chaperonin (c-CPN) and transfers target proteins to it. Binds to nascent polypeptide chain and promotes folding in an environment in which there are many competing pathways for nonnative proteins.</text>
</comment>
<dbReference type="InterPro" id="IPR016655">
    <property type="entry name" value="PFD3"/>
</dbReference>
<gene>
    <name evidence="6" type="ORF">HDU87_002775</name>
</gene>
<dbReference type="GO" id="GO:0006457">
    <property type="term" value="P:protein folding"/>
    <property type="evidence" value="ECO:0007669"/>
    <property type="project" value="UniProtKB-UniRule"/>
</dbReference>
<proteinExistence type="inferred from homology"/>
<dbReference type="Proteomes" id="UP001212152">
    <property type="component" value="Unassembled WGS sequence"/>
</dbReference>
<dbReference type="GO" id="GO:0007021">
    <property type="term" value="P:tubulin complex assembly"/>
    <property type="evidence" value="ECO:0007669"/>
    <property type="project" value="TreeGrafter"/>
</dbReference>
<keyword evidence="5" id="KW-0175">Coiled coil</keyword>
<dbReference type="GO" id="GO:0016272">
    <property type="term" value="C:prefoldin complex"/>
    <property type="evidence" value="ECO:0007669"/>
    <property type="project" value="UniProtKB-UniRule"/>
</dbReference>
<evidence type="ECO:0000313" key="6">
    <source>
        <dbReference type="EMBL" id="KAJ3179569.1"/>
    </source>
</evidence>
<evidence type="ECO:0000313" key="7">
    <source>
        <dbReference type="Proteomes" id="UP001212152"/>
    </source>
</evidence>
<sequence>MAQIEANPRGIPMAPFVGKVEEFTPESELESTLKKFQEMIAKYKYMEGHLLQRKKSLESKIPDIKKTLDMVQFLISQEDSTDPITTQYELNDTLYARAEIKSGKTVYLWLGANVMLEYSTPEASDLLTQKLASARTSLEQVDEDLEFLRDQITTMEVNTARVYNYDVKLRRARKDAGGGEKE</sequence>
<dbReference type="CDD" id="cd23156">
    <property type="entry name" value="Prefoldin_3"/>
    <property type="match status" value="1"/>
</dbReference>
<comment type="caution">
    <text evidence="6">The sequence shown here is derived from an EMBL/GenBank/DDBJ whole genome shotgun (WGS) entry which is preliminary data.</text>
</comment>
<dbReference type="EMBL" id="JADGJQ010000020">
    <property type="protein sequence ID" value="KAJ3179569.1"/>
    <property type="molecule type" value="Genomic_DNA"/>
</dbReference>
<dbReference type="Pfam" id="PF02996">
    <property type="entry name" value="Prefoldin"/>
    <property type="match status" value="1"/>
</dbReference>
<dbReference type="SUPFAM" id="SSF46579">
    <property type="entry name" value="Prefoldin"/>
    <property type="match status" value="1"/>
</dbReference>
<dbReference type="FunFam" id="1.10.287.370:FF:000001">
    <property type="entry name" value="Prefoldin subunit 3"/>
    <property type="match status" value="1"/>
</dbReference>
<dbReference type="GO" id="GO:0007017">
    <property type="term" value="P:microtubule-based process"/>
    <property type="evidence" value="ECO:0007669"/>
    <property type="project" value="TreeGrafter"/>
</dbReference>
<dbReference type="GO" id="GO:0015631">
    <property type="term" value="F:tubulin binding"/>
    <property type="evidence" value="ECO:0007669"/>
    <property type="project" value="TreeGrafter"/>
</dbReference>
<protein>
    <recommendedName>
        <fullName evidence="4">Prefoldin subunit 3</fullName>
    </recommendedName>
</protein>
<comment type="subunit">
    <text evidence="2 4">Heterohexamer of two PFD-alpha type and four PFD-beta type subunits.</text>
</comment>
<organism evidence="6 7">
    <name type="scientific">Geranomyces variabilis</name>
    <dbReference type="NCBI Taxonomy" id="109894"/>
    <lineage>
        <taxon>Eukaryota</taxon>
        <taxon>Fungi</taxon>
        <taxon>Fungi incertae sedis</taxon>
        <taxon>Chytridiomycota</taxon>
        <taxon>Chytridiomycota incertae sedis</taxon>
        <taxon>Chytridiomycetes</taxon>
        <taxon>Spizellomycetales</taxon>
        <taxon>Powellomycetaceae</taxon>
        <taxon>Geranomyces</taxon>
    </lineage>
</organism>
<feature type="coiled-coil region" evidence="5">
    <location>
        <begin position="131"/>
        <end position="158"/>
    </location>
</feature>
<keyword evidence="3 4" id="KW-0143">Chaperone</keyword>
<dbReference type="AlphaFoldDB" id="A0AAD5XT32"/>
<evidence type="ECO:0000256" key="3">
    <source>
        <dbReference type="ARBA" id="ARBA00023186"/>
    </source>
</evidence>
<dbReference type="PIRSF" id="PIRSF016396">
    <property type="entry name" value="Prefoldin_subunit_3"/>
    <property type="match status" value="1"/>
</dbReference>
<evidence type="ECO:0000256" key="2">
    <source>
        <dbReference type="ARBA" id="ARBA00011695"/>
    </source>
</evidence>
<dbReference type="InterPro" id="IPR004127">
    <property type="entry name" value="Prefoldin_subunit_alpha"/>
</dbReference>
<accession>A0AAD5XT32</accession>
<dbReference type="GO" id="GO:0005737">
    <property type="term" value="C:cytoplasm"/>
    <property type="evidence" value="ECO:0007669"/>
    <property type="project" value="TreeGrafter"/>
</dbReference>
<keyword evidence="7" id="KW-1185">Reference proteome</keyword>
<name>A0AAD5XT32_9FUNG</name>
<dbReference type="Gene3D" id="1.10.287.370">
    <property type="match status" value="1"/>
</dbReference>
<evidence type="ECO:0000256" key="1">
    <source>
        <dbReference type="ARBA" id="ARBA00010048"/>
    </source>
</evidence>
<dbReference type="InterPro" id="IPR009053">
    <property type="entry name" value="Prefoldin"/>
</dbReference>